<feature type="region of interest" description="Disordered" evidence="1">
    <location>
        <begin position="27"/>
        <end position="50"/>
    </location>
</feature>
<feature type="chain" id="PRO_5035192248" evidence="2">
    <location>
        <begin position="24"/>
        <end position="126"/>
    </location>
</feature>
<evidence type="ECO:0000313" key="4">
    <source>
        <dbReference type="Proteomes" id="UP000603545"/>
    </source>
</evidence>
<comment type="caution">
    <text evidence="3">The sequence shown here is derived from an EMBL/GenBank/DDBJ whole genome shotgun (WGS) entry which is preliminary data.</text>
</comment>
<sequence>MKNLFKVSVLCLCLLTAVSFAYAGNGKGAQDGSGPKNTAAQRGPNYVDQNGDGICDNIGARIGRRGRGYGAGSQARAKGFRRGLRDGRGPINRAGVAKPNYVDADGDGICDNFQTKFPSKSKAALP</sequence>
<accession>A0A8J6TB97</accession>
<evidence type="ECO:0000256" key="2">
    <source>
        <dbReference type="SAM" id="SignalP"/>
    </source>
</evidence>
<dbReference type="AlphaFoldDB" id="A0A8J6TB97"/>
<keyword evidence="2" id="KW-0732">Signal</keyword>
<name>A0A8J6TB97_9BACT</name>
<proteinExistence type="predicted"/>
<feature type="signal peptide" evidence="2">
    <location>
        <begin position="1"/>
        <end position="23"/>
    </location>
</feature>
<dbReference type="EMBL" id="JACNLL010000024">
    <property type="protein sequence ID" value="MBC8198810.1"/>
    <property type="molecule type" value="Genomic_DNA"/>
</dbReference>
<protein>
    <submittedName>
        <fullName evidence="3">Uncharacterized protein</fullName>
    </submittedName>
</protein>
<organism evidence="3 4">
    <name type="scientific">Candidatus Desulfaltia bathyphila</name>
    <dbReference type="NCBI Taxonomy" id="2841697"/>
    <lineage>
        <taxon>Bacteria</taxon>
        <taxon>Pseudomonadati</taxon>
        <taxon>Thermodesulfobacteriota</taxon>
        <taxon>Desulfobacteria</taxon>
        <taxon>Desulfobacterales</taxon>
        <taxon>Desulfobacterales incertae sedis</taxon>
        <taxon>Candidatus Desulfaltia</taxon>
    </lineage>
</organism>
<gene>
    <name evidence="3" type="ORF">H8E80_02010</name>
</gene>
<evidence type="ECO:0000256" key="1">
    <source>
        <dbReference type="SAM" id="MobiDB-lite"/>
    </source>
</evidence>
<reference evidence="3 4" key="1">
    <citation type="submission" date="2020-08" db="EMBL/GenBank/DDBJ databases">
        <title>Bridging the membrane lipid divide: bacteria of the FCB group superphylum have the potential to synthesize archaeal ether lipids.</title>
        <authorList>
            <person name="Villanueva L."/>
            <person name="Von Meijenfeldt F.A.B."/>
            <person name="Westbye A.B."/>
            <person name="Yadav S."/>
            <person name="Hopmans E.C."/>
            <person name="Dutilh B.E."/>
            <person name="Sinninghe Damste J.S."/>
        </authorList>
    </citation>
    <scope>NUCLEOTIDE SEQUENCE [LARGE SCALE GENOMIC DNA]</scope>
    <source>
        <strain evidence="3">NIOZ-UU82</strain>
    </source>
</reference>
<feature type="region of interest" description="Disordered" evidence="1">
    <location>
        <begin position="67"/>
        <end position="92"/>
    </location>
</feature>
<dbReference type="Proteomes" id="UP000603545">
    <property type="component" value="Unassembled WGS sequence"/>
</dbReference>
<evidence type="ECO:0000313" key="3">
    <source>
        <dbReference type="EMBL" id="MBC8198810.1"/>
    </source>
</evidence>